<comment type="subcellular location">
    <subcellularLocation>
        <location evidence="1">Cell membrane</location>
        <topology evidence="1">Single-pass membrane protein</topology>
    </subcellularLocation>
</comment>
<feature type="compositionally biased region" description="Polar residues" evidence="10">
    <location>
        <begin position="237"/>
        <end position="255"/>
    </location>
</feature>
<dbReference type="Gene3D" id="3.10.350.10">
    <property type="entry name" value="LysM domain"/>
    <property type="match status" value="1"/>
</dbReference>
<keyword evidence="7 11" id="KW-1133">Transmembrane helix</keyword>
<evidence type="ECO:0000313" key="15">
    <source>
        <dbReference type="EMBL" id="KAL0314759.1"/>
    </source>
</evidence>
<dbReference type="InterPro" id="IPR018392">
    <property type="entry name" value="LysM"/>
</dbReference>
<dbReference type="Pfam" id="PF23472">
    <property type="entry name" value="LysM2_CERK1_LYK3_4_5"/>
    <property type="match status" value="1"/>
</dbReference>
<evidence type="ECO:0000256" key="1">
    <source>
        <dbReference type="ARBA" id="ARBA00004162"/>
    </source>
</evidence>
<organism evidence="15">
    <name type="scientific">Sesamum angustifolium</name>
    <dbReference type="NCBI Taxonomy" id="2727405"/>
    <lineage>
        <taxon>Eukaryota</taxon>
        <taxon>Viridiplantae</taxon>
        <taxon>Streptophyta</taxon>
        <taxon>Embryophyta</taxon>
        <taxon>Tracheophyta</taxon>
        <taxon>Spermatophyta</taxon>
        <taxon>Magnoliopsida</taxon>
        <taxon>eudicotyledons</taxon>
        <taxon>Gunneridae</taxon>
        <taxon>Pentapetalae</taxon>
        <taxon>asterids</taxon>
        <taxon>lamiids</taxon>
        <taxon>Lamiales</taxon>
        <taxon>Pedaliaceae</taxon>
        <taxon>Sesamum</taxon>
    </lineage>
</organism>
<name>A0AAW2L6F1_9LAMI</name>
<evidence type="ECO:0000256" key="2">
    <source>
        <dbReference type="ARBA" id="ARBA00022475"/>
    </source>
</evidence>
<evidence type="ECO:0000256" key="8">
    <source>
        <dbReference type="ARBA" id="ARBA00023136"/>
    </source>
</evidence>
<evidence type="ECO:0000256" key="9">
    <source>
        <dbReference type="ARBA" id="ARBA00023157"/>
    </source>
</evidence>
<dbReference type="GO" id="GO:0051707">
    <property type="term" value="P:response to other organism"/>
    <property type="evidence" value="ECO:0007669"/>
    <property type="project" value="UniProtKB-ARBA"/>
</dbReference>
<keyword evidence="6" id="KW-0067">ATP-binding</keyword>
<dbReference type="Pfam" id="PF00069">
    <property type="entry name" value="Pkinase"/>
    <property type="match status" value="1"/>
</dbReference>
<evidence type="ECO:0000256" key="10">
    <source>
        <dbReference type="SAM" id="MobiDB-lite"/>
    </source>
</evidence>
<evidence type="ECO:0000259" key="13">
    <source>
        <dbReference type="PROSITE" id="PS50011"/>
    </source>
</evidence>
<keyword evidence="3 11" id="KW-0812">Transmembrane</keyword>
<dbReference type="InterPro" id="IPR052611">
    <property type="entry name" value="Plant_RLK_LysM"/>
</dbReference>
<dbReference type="FunFam" id="1.10.510.10:FF:000468">
    <property type="entry name" value="PTI1-like tyrosine-protein kinase 3"/>
    <property type="match status" value="1"/>
</dbReference>
<evidence type="ECO:0000256" key="6">
    <source>
        <dbReference type="ARBA" id="ARBA00022840"/>
    </source>
</evidence>
<dbReference type="PANTHER" id="PTHR45927:SF7">
    <property type="entry name" value="LYSM-DOMAIN RECEPTOR-LIKE KINASE"/>
    <property type="match status" value="1"/>
</dbReference>
<evidence type="ECO:0000256" key="5">
    <source>
        <dbReference type="ARBA" id="ARBA00022741"/>
    </source>
</evidence>
<dbReference type="SUPFAM" id="SSF56112">
    <property type="entry name" value="Protein kinase-like (PK-like)"/>
    <property type="match status" value="1"/>
</dbReference>
<protein>
    <submittedName>
        <fullName evidence="15">Protein LYK5</fullName>
    </submittedName>
</protein>
<keyword evidence="8 11" id="KW-0472">Membrane</keyword>
<dbReference type="InterPro" id="IPR036779">
    <property type="entry name" value="LysM_dom_sf"/>
</dbReference>
<feature type="domain" description="LysM" evidence="14">
    <location>
        <begin position="186"/>
        <end position="231"/>
    </location>
</feature>
<dbReference type="GO" id="GO:0004672">
    <property type="term" value="F:protein kinase activity"/>
    <property type="evidence" value="ECO:0007669"/>
    <property type="project" value="InterPro"/>
</dbReference>
<accession>A0AAW2L6F1</accession>
<keyword evidence="2" id="KW-1003">Cell membrane</keyword>
<reference evidence="15" key="1">
    <citation type="submission" date="2020-06" db="EMBL/GenBank/DDBJ databases">
        <authorList>
            <person name="Li T."/>
            <person name="Hu X."/>
            <person name="Zhang T."/>
            <person name="Song X."/>
            <person name="Zhang H."/>
            <person name="Dai N."/>
            <person name="Sheng W."/>
            <person name="Hou X."/>
            <person name="Wei L."/>
        </authorList>
    </citation>
    <scope>NUCLEOTIDE SEQUENCE</scope>
    <source>
        <strain evidence="15">G01</strain>
        <tissue evidence="15">Leaf</tissue>
    </source>
</reference>
<dbReference type="PROSITE" id="PS51782">
    <property type="entry name" value="LYSM"/>
    <property type="match status" value="1"/>
</dbReference>
<dbReference type="PROSITE" id="PS00109">
    <property type="entry name" value="PROTEIN_KINASE_TYR"/>
    <property type="match status" value="1"/>
</dbReference>
<keyword evidence="4 12" id="KW-0732">Signal</keyword>
<feature type="chain" id="PRO_5043845130" evidence="12">
    <location>
        <begin position="21"/>
        <end position="612"/>
    </location>
</feature>
<feature type="region of interest" description="Disordered" evidence="10">
    <location>
        <begin position="237"/>
        <end position="258"/>
    </location>
</feature>
<gene>
    <name evidence="15" type="ORF">Sangu_2320300</name>
</gene>
<dbReference type="CDD" id="cd00118">
    <property type="entry name" value="LysM"/>
    <property type="match status" value="1"/>
</dbReference>
<dbReference type="GO" id="GO:0005524">
    <property type="term" value="F:ATP binding"/>
    <property type="evidence" value="ECO:0007669"/>
    <property type="project" value="UniProtKB-KW"/>
</dbReference>
<dbReference type="PANTHER" id="PTHR45927">
    <property type="entry name" value="LYSM-DOMAIN RECEPTOR-LIKE KINASE-RELATED"/>
    <property type="match status" value="1"/>
</dbReference>
<proteinExistence type="predicted"/>
<dbReference type="InterPro" id="IPR008266">
    <property type="entry name" value="Tyr_kinase_AS"/>
</dbReference>
<dbReference type="Gene3D" id="1.10.510.10">
    <property type="entry name" value="Transferase(Phosphotransferase) domain 1"/>
    <property type="match status" value="1"/>
</dbReference>
<dbReference type="InterPro" id="IPR011009">
    <property type="entry name" value="Kinase-like_dom_sf"/>
</dbReference>
<dbReference type="InterPro" id="IPR000719">
    <property type="entry name" value="Prot_kinase_dom"/>
</dbReference>
<evidence type="ECO:0000256" key="4">
    <source>
        <dbReference type="ARBA" id="ARBA00022729"/>
    </source>
</evidence>
<evidence type="ECO:0000259" key="14">
    <source>
        <dbReference type="PROSITE" id="PS51782"/>
    </source>
</evidence>
<dbReference type="InterPro" id="IPR056563">
    <property type="entry name" value="LysM3_LYK4_5"/>
</dbReference>
<feature type="transmembrane region" description="Helical" evidence="11">
    <location>
        <begin position="268"/>
        <end position="289"/>
    </location>
</feature>
<dbReference type="AlphaFoldDB" id="A0AAW2L6F1"/>
<keyword evidence="5" id="KW-0547">Nucleotide-binding</keyword>
<dbReference type="EMBL" id="JACGWK010000015">
    <property type="protein sequence ID" value="KAL0314759.1"/>
    <property type="molecule type" value="Genomic_DNA"/>
</dbReference>
<evidence type="ECO:0000256" key="11">
    <source>
        <dbReference type="SAM" id="Phobius"/>
    </source>
</evidence>
<dbReference type="InterPro" id="IPR056561">
    <property type="entry name" value="NFP_LYK_LysM1"/>
</dbReference>
<dbReference type="Gene3D" id="3.30.200.20">
    <property type="entry name" value="Phosphorylase Kinase, domain 1"/>
    <property type="match status" value="1"/>
</dbReference>
<evidence type="ECO:0000256" key="7">
    <source>
        <dbReference type="ARBA" id="ARBA00022989"/>
    </source>
</evidence>
<comment type="caution">
    <text evidence="15">The sequence shown here is derived from an EMBL/GenBank/DDBJ whole genome shotgun (WGS) entry which is preliminary data.</text>
</comment>
<reference evidence="15" key="2">
    <citation type="journal article" date="2024" name="Plant">
        <title>Genomic evolution and insights into agronomic trait innovations of Sesamum species.</title>
        <authorList>
            <person name="Miao H."/>
            <person name="Wang L."/>
            <person name="Qu L."/>
            <person name="Liu H."/>
            <person name="Sun Y."/>
            <person name="Le M."/>
            <person name="Wang Q."/>
            <person name="Wei S."/>
            <person name="Zheng Y."/>
            <person name="Lin W."/>
            <person name="Duan Y."/>
            <person name="Cao H."/>
            <person name="Xiong S."/>
            <person name="Wang X."/>
            <person name="Wei L."/>
            <person name="Li C."/>
            <person name="Ma Q."/>
            <person name="Ju M."/>
            <person name="Zhao R."/>
            <person name="Li G."/>
            <person name="Mu C."/>
            <person name="Tian Q."/>
            <person name="Mei H."/>
            <person name="Zhang T."/>
            <person name="Gao T."/>
            <person name="Zhang H."/>
        </authorList>
    </citation>
    <scope>NUCLEOTIDE SEQUENCE</scope>
    <source>
        <strain evidence="15">G01</strain>
    </source>
</reference>
<evidence type="ECO:0000256" key="3">
    <source>
        <dbReference type="ARBA" id="ARBA00022692"/>
    </source>
</evidence>
<dbReference type="PROSITE" id="PS50011">
    <property type="entry name" value="PROTEIN_KINASE_DOM"/>
    <property type="match status" value="1"/>
</dbReference>
<dbReference type="InterPro" id="IPR056562">
    <property type="entry name" value="LysM2_CERK1_LYK3_4_5"/>
</dbReference>
<feature type="signal peptide" evidence="12">
    <location>
        <begin position="1"/>
        <end position="20"/>
    </location>
</feature>
<evidence type="ECO:0000256" key="12">
    <source>
        <dbReference type="SAM" id="SignalP"/>
    </source>
</evidence>
<dbReference type="GO" id="GO:0005886">
    <property type="term" value="C:plasma membrane"/>
    <property type="evidence" value="ECO:0007669"/>
    <property type="project" value="UniProtKB-SubCell"/>
</dbReference>
<dbReference type="Pfam" id="PF23446">
    <property type="entry name" value="LysM1_NFP_LYK"/>
    <property type="match status" value="1"/>
</dbReference>
<sequence>MNWILKILTALILFPPCINSQQKYSGNAVTYCNITDGRKPPESFLYTCNGQYSSCRAFLIFRAKFPYNTVPVIGALTSSGIAEIAKINNVTGFTVFPEGKEVIVPVNCSCSGQFYQASTTYQVPIEHQTYYIIANSTFQGLTTCSSLMHANDYSEFSLLPGNKLLIPLRCACPTRGQTAAGTKFLLTYSIGIGDSLYTLSKRFNVSIKSIREANSFSDGFQLIYPFTTVLIPLPSEPSSSHTVGRSDHVTTSSSLPAPVDRKSRRNRILLPAALSLLILFVLVPIYLFHKKRNQVRQSRGGNERVYSPQELILELVRFDRAVKVFKFSEIKKATGNFRTKNRIKGCLYRGSFRREVLAVKKSNGSADSEVKLLYQINHLNILKLHGFCEHKDNLYLVYEYMENGTLQEWLSRGGSEGEKSWNKRIHIALDVANGLLYLHSFTNPAYVHNDIRSSNILLNGNLRAKIANFSHAVKANFNCITRVVGSKGYMAPECLEAGPVTPKVDVFAFGVVLLELITDKYPVFLQDGRERLLSTTVAAIMQSQDAETELSHFIAPGLGENRGIEYAVQVVKLSLSCFRQDPADRPDMAEVVSTLLKVQFNIHKTRLSKQKN</sequence>
<feature type="domain" description="Protein kinase" evidence="13">
    <location>
        <begin position="291"/>
        <end position="606"/>
    </location>
</feature>
<dbReference type="Pfam" id="PF23473">
    <property type="entry name" value="LysM3_LYK4_5"/>
    <property type="match status" value="1"/>
</dbReference>
<keyword evidence="9" id="KW-1015">Disulfide bond</keyword>